<accession>A0A0C2WC47</accession>
<dbReference type="EMBL" id="KN818912">
    <property type="protein sequence ID" value="KIL54151.1"/>
    <property type="molecule type" value="Genomic_DNA"/>
</dbReference>
<dbReference type="AlphaFoldDB" id="A0A0C2WC47"/>
<dbReference type="OrthoDB" id="3257338at2759"/>
<name>A0A0C2WC47_AMAMK</name>
<feature type="non-terminal residue" evidence="1">
    <location>
        <position position="1"/>
    </location>
</feature>
<feature type="non-terminal residue" evidence="1">
    <location>
        <position position="185"/>
    </location>
</feature>
<proteinExistence type="predicted"/>
<protein>
    <submittedName>
        <fullName evidence="1">Uncharacterized protein</fullName>
    </submittedName>
</protein>
<dbReference type="InParanoid" id="A0A0C2WC47"/>
<dbReference type="STRING" id="946122.A0A0C2WC47"/>
<evidence type="ECO:0000313" key="1">
    <source>
        <dbReference type="EMBL" id="KIL54151.1"/>
    </source>
</evidence>
<dbReference type="Proteomes" id="UP000054549">
    <property type="component" value="Unassembled WGS sequence"/>
</dbReference>
<dbReference type="HOGENOM" id="CLU_003703_0_1_1"/>
<sequence>GQFHNTRSVVVLNRLNSRIGYSVKQYRTMRIRLQRLAEKLLKVGWDQSLRVLQDEDIRPLDEDDGRSEGRRVLSWIWRIQGTGNTLRIEWCKARARSQRWQEECLLLEEEMSRVIRFFTWRASWWAKIALGTDSALFGSGDAALTEGRRAYALRQASIQTALKIHCSTAWEGLAAQLKIVKGADS</sequence>
<reference evidence="1 2" key="1">
    <citation type="submission" date="2014-04" db="EMBL/GenBank/DDBJ databases">
        <title>Evolutionary Origins and Diversification of the Mycorrhizal Mutualists.</title>
        <authorList>
            <consortium name="DOE Joint Genome Institute"/>
            <consortium name="Mycorrhizal Genomics Consortium"/>
            <person name="Kohler A."/>
            <person name="Kuo A."/>
            <person name="Nagy L.G."/>
            <person name="Floudas D."/>
            <person name="Copeland A."/>
            <person name="Barry K.W."/>
            <person name="Cichocki N."/>
            <person name="Veneault-Fourrey C."/>
            <person name="LaButti K."/>
            <person name="Lindquist E.A."/>
            <person name="Lipzen A."/>
            <person name="Lundell T."/>
            <person name="Morin E."/>
            <person name="Murat C."/>
            <person name="Riley R."/>
            <person name="Ohm R."/>
            <person name="Sun H."/>
            <person name="Tunlid A."/>
            <person name="Henrissat B."/>
            <person name="Grigoriev I.V."/>
            <person name="Hibbett D.S."/>
            <person name="Martin F."/>
        </authorList>
    </citation>
    <scope>NUCLEOTIDE SEQUENCE [LARGE SCALE GENOMIC DNA]</scope>
    <source>
        <strain evidence="1 2">Koide BX008</strain>
    </source>
</reference>
<keyword evidence="2" id="KW-1185">Reference proteome</keyword>
<evidence type="ECO:0000313" key="2">
    <source>
        <dbReference type="Proteomes" id="UP000054549"/>
    </source>
</evidence>
<gene>
    <name evidence="1" type="ORF">M378DRAFT_53122</name>
</gene>
<organism evidence="1 2">
    <name type="scientific">Amanita muscaria (strain Koide BX008)</name>
    <dbReference type="NCBI Taxonomy" id="946122"/>
    <lineage>
        <taxon>Eukaryota</taxon>
        <taxon>Fungi</taxon>
        <taxon>Dikarya</taxon>
        <taxon>Basidiomycota</taxon>
        <taxon>Agaricomycotina</taxon>
        <taxon>Agaricomycetes</taxon>
        <taxon>Agaricomycetidae</taxon>
        <taxon>Agaricales</taxon>
        <taxon>Pluteineae</taxon>
        <taxon>Amanitaceae</taxon>
        <taxon>Amanita</taxon>
    </lineage>
</organism>